<organism evidence="1 2">
    <name type="scientific">Zingiber officinale</name>
    <name type="common">Ginger</name>
    <name type="synonym">Amomum zingiber</name>
    <dbReference type="NCBI Taxonomy" id="94328"/>
    <lineage>
        <taxon>Eukaryota</taxon>
        <taxon>Viridiplantae</taxon>
        <taxon>Streptophyta</taxon>
        <taxon>Embryophyta</taxon>
        <taxon>Tracheophyta</taxon>
        <taxon>Spermatophyta</taxon>
        <taxon>Magnoliopsida</taxon>
        <taxon>Liliopsida</taxon>
        <taxon>Zingiberales</taxon>
        <taxon>Zingiberaceae</taxon>
        <taxon>Zingiber</taxon>
    </lineage>
</organism>
<dbReference type="AlphaFoldDB" id="A0A8J5KMV5"/>
<reference evidence="1 2" key="1">
    <citation type="submission" date="2020-08" db="EMBL/GenBank/DDBJ databases">
        <title>Plant Genome Project.</title>
        <authorList>
            <person name="Zhang R.-G."/>
        </authorList>
    </citation>
    <scope>NUCLEOTIDE SEQUENCE [LARGE SCALE GENOMIC DNA]</scope>
    <source>
        <tissue evidence="1">Rhizome</tissue>
    </source>
</reference>
<sequence>MPSPAFGVSVSDGVKKSLHPLSTSFVKPTAMLVLSLHLSRSWHTCPADKTCTGQMALQSALAYDVEGDAWVQLPGMACSLKQGRGIFVNGEFFVAGGQDMYDWTSEAFDVAWGRCVQLYNKFLLAQDLEPIL</sequence>
<dbReference type="SUPFAM" id="SSF117281">
    <property type="entry name" value="Kelch motif"/>
    <property type="match status" value="1"/>
</dbReference>
<dbReference type="Proteomes" id="UP000734854">
    <property type="component" value="Unassembled WGS sequence"/>
</dbReference>
<keyword evidence="2" id="KW-1185">Reference proteome</keyword>
<accession>A0A8J5KMV5</accession>
<dbReference type="EMBL" id="JACMSC010000015">
    <property type="protein sequence ID" value="KAG6486261.1"/>
    <property type="molecule type" value="Genomic_DNA"/>
</dbReference>
<evidence type="ECO:0008006" key="3">
    <source>
        <dbReference type="Google" id="ProtNLM"/>
    </source>
</evidence>
<protein>
    <recommendedName>
        <fullName evidence="3">Galactose oxidase/kelch repeat superfamily protein</fullName>
    </recommendedName>
</protein>
<comment type="caution">
    <text evidence="1">The sequence shown here is derived from an EMBL/GenBank/DDBJ whole genome shotgun (WGS) entry which is preliminary data.</text>
</comment>
<evidence type="ECO:0000313" key="2">
    <source>
        <dbReference type="Proteomes" id="UP000734854"/>
    </source>
</evidence>
<evidence type="ECO:0000313" key="1">
    <source>
        <dbReference type="EMBL" id="KAG6486261.1"/>
    </source>
</evidence>
<proteinExistence type="predicted"/>
<dbReference type="InterPro" id="IPR015915">
    <property type="entry name" value="Kelch-typ_b-propeller"/>
</dbReference>
<name>A0A8J5KMV5_ZINOF</name>
<gene>
    <name evidence="1" type="ORF">ZIOFF_054831</name>
</gene>